<dbReference type="PATRIC" id="fig|1441095.3.peg.1528"/>
<dbReference type="RefSeq" id="WP_053603113.1">
    <property type="nucleotide sequence ID" value="NZ_CP012600.1"/>
</dbReference>
<dbReference type="OrthoDB" id="2910406at2"/>
<evidence type="ECO:0000313" key="2">
    <source>
        <dbReference type="EMBL" id="ALC81356.1"/>
    </source>
</evidence>
<feature type="coiled-coil region" evidence="1">
    <location>
        <begin position="25"/>
        <end position="52"/>
    </location>
</feature>
<proteinExistence type="predicted"/>
<dbReference type="EMBL" id="CP012600">
    <property type="protein sequence ID" value="ALC81356.1"/>
    <property type="molecule type" value="Genomic_DNA"/>
</dbReference>
<evidence type="ECO:0008006" key="4">
    <source>
        <dbReference type="Google" id="ProtNLM"/>
    </source>
</evidence>
<dbReference type="Proteomes" id="UP000067625">
    <property type="component" value="Chromosome"/>
</dbReference>
<dbReference type="STRING" id="1441095.AM592_06915"/>
<protein>
    <recommendedName>
        <fullName evidence="4">Regulatory protein</fullName>
    </recommendedName>
</protein>
<keyword evidence="3" id="KW-1185">Reference proteome</keyword>
<keyword evidence="1" id="KW-0175">Coiled coil</keyword>
<name>A0A0M3R9F9_9BACI</name>
<evidence type="ECO:0000313" key="3">
    <source>
        <dbReference type="Proteomes" id="UP000067625"/>
    </source>
</evidence>
<accession>A0A0M3R9F9</accession>
<reference evidence="3" key="1">
    <citation type="submission" date="2015-08" db="EMBL/GenBank/DDBJ databases">
        <title>Genome sequencing project for genomic taxonomy and phylogenomics of Bacillus-like bacteria.</title>
        <authorList>
            <person name="Liu B."/>
            <person name="Wang J."/>
            <person name="Zhu Y."/>
            <person name="Liu G."/>
            <person name="Chen Q."/>
            <person name="Chen Z."/>
            <person name="Lan J."/>
            <person name="Che J."/>
            <person name="Ge C."/>
            <person name="Shi H."/>
            <person name="Pan Z."/>
            <person name="Liu X."/>
        </authorList>
    </citation>
    <scope>NUCLEOTIDE SEQUENCE [LARGE SCALE GENOMIC DNA]</scope>
    <source>
        <strain evidence="3">FJAT-4402</strain>
    </source>
</reference>
<evidence type="ECO:0000256" key="1">
    <source>
        <dbReference type="SAM" id="Coils"/>
    </source>
</evidence>
<organism evidence="2 3">
    <name type="scientific">Bacillus gobiensis</name>
    <dbReference type="NCBI Taxonomy" id="1441095"/>
    <lineage>
        <taxon>Bacteria</taxon>
        <taxon>Bacillati</taxon>
        <taxon>Bacillota</taxon>
        <taxon>Bacilli</taxon>
        <taxon>Bacillales</taxon>
        <taxon>Bacillaceae</taxon>
        <taxon>Bacillus</taxon>
    </lineage>
</organism>
<gene>
    <name evidence="2" type="ORF">AM592_06915</name>
</gene>
<dbReference type="AlphaFoldDB" id="A0A0M3R9F9"/>
<sequence>MEEKELKKILNNTFTEIYKDIEKIVEIAKFSKPSLEKEMEEAEQRLKQNIVAIEIHLKTKP</sequence>
<reference evidence="2 3" key="2">
    <citation type="journal article" date="2016" name="Int. J. Syst. Evol. Microbiol.">
        <title>Bacillus gobiensis sp. nov., isolated from a soil sample.</title>
        <authorList>
            <person name="Liu B."/>
            <person name="Liu G.H."/>
            <person name="Cetin S."/>
            <person name="Schumann P."/>
            <person name="Pan Z.Z."/>
            <person name="Chen Q.Q."/>
        </authorList>
    </citation>
    <scope>NUCLEOTIDE SEQUENCE [LARGE SCALE GENOMIC DNA]</scope>
    <source>
        <strain evidence="2 3">FJAT-4402</strain>
    </source>
</reference>